<keyword evidence="16" id="KW-1185">Reference proteome</keyword>
<dbReference type="SUPFAM" id="SSF55874">
    <property type="entry name" value="ATPase domain of HSP90 chaperone/DNA topoisomerase II/histidine kinase"/>
    <property type="match status" value="1"/>
</dbReference>
<comment type="catalytic activity">
    <reaction evidence="1">
        <text>ATP + protein L-histidine = ADP + protein N-phospho-L-histidine.</text>
        <dbReference type="EC" id="2.7.13.3"/>
    </reaction>
</comment>
<dbReference type="CDD" id="cd00130">
    <property type="entry name" value="PAS"/>
    <property type="match status" value="1"/>
</dbReference>
<gene>
    <name evidence="15" type="ORF">J0A67_10430</name>
</gene>
<dbReference type="SMART" id="SM01079">
    <property type="entry name" value="CHASE"/>
    <property type="match status" value="1"/>
</dbReference>
<evidence type="ECO:0000313" key="15">
    <source>
        <dbReference type="EMBL" id="MBN7801278.1"/>
    </source>
</evidence>
<keyword evidence="7" id="KW-0418">Kinase</keyword>
<dbReference type="InterPro" id="IPR000700">
    <property type="entry name" value="PAS-assoc_C"/>
</dbReference>
<dbReference type="EMBL" id="JAFKCW010000002">
    <property type="protein sequence ID" value="MBN7801278.1"/>
    <property type="molecule type" value="Genomic_DNA"/>
</dbReference>
<dbReference type="Pfam" id="PF08447">
    <property type="entry name" value="PAS_3"/>
    <property type="match status" value="1"/>
</dbReference>
<dbReference type="Gene3D" id="3.30.565.10">
    <property type="entry name" value="Histidine kinase-like ATPase, C-terminal domain"/>
    <property type="match status" value="1"/>
</dbReference>
<dbReference type="SUPFAM" id="SSF47384">
    <property type="entry name" value="Homodimeric domain of signal transducing histidine kinase"/>
    <property type="match status" value="1"/>
</dbReference>
<feature type="transmembrane region" description="Helical" evidence="10">
    <location>
        <begin position="21"/>
        <end position="41"/>
    </location>
</feature>
<dbReference type="NCBIfam" id="TIGR00229">
    <property type="entry name" value="sensory_box"/>
    <property type="match status" value="1"/>
</dbReference>
<dbReference type="SMART" id="SM00388">
    <property type="entry name" value="HisKA"/>
    <property type="match status" value="1"/>
</dbReference>
<dbReference type="PANTHER" id="PTHR43304">
    <property type="entry name" value="PHYTOCHROME-LIKE PROTEIN CPH1"/>
    <property type="match status" value="1"/>
</dbReference>
<dbReference type="Pfam" id="PF00512">
    <property type="entry name" value="HisKA"/>
    <property type="match status" value="1"/>
</dbReference>
<evidence type="ECO:0000256" key="5">
    <source>
        <dbReference type="ARBA" id="ARBA00022679"/>
    </source>
</evidence>
<dbReference type="InterPro" id="IPR052162">
    <property type="entry name" value="Sensor_kinase/Photoreceptor"/>
</dbReference>
<evidence type="ECO:0000256" key="6">
    <source>
        <dbReference type="ARBA" id="ARBA00022692"/>
    </source>
</evidence>
<dbReference type="Gene3D" id="3.30.450.350">
    <property type="entry name" value="CHASE domain"/>
    <property type="match status" value="1"/>
</dbReference>
<evidence type="ECO:0000256" key="9">
    <source>
        <dbReference type="ARBA" id="ARBA00023136"/>
    </source>
</evidence>
<comment type="caution">
    <text evidence="15">The sequence shown here is derived from an EMBL/GenBank/DDBJ whole genome shotgun (WGS) entry which is preliminary data.</text>
</comment>
<keyword evidence="6 10" id="KW-0812">Transmembrane</keyword>
<keyword evidence="9 10" id="KW-0472">Membrane</keyword>
<dbReference type="InterPro" id="IPR003661">
    <property type="entry name" value="HisK_dim/P_dom"/>
</dbReference>
<evidence type="ECO:0000259" key="12">
    <source>
        <dbReference type="PROSITE" id="PS50112"/>
    </source>
</evidence>
<dbReference type="EC" id="2.7.13.3" evidence="3"/>
<evidence type="ECO:0000313" key="16">
    <source>
        <dbReference type="Proteomes" id="UP000664698"/>
    </source>
</evidence>
<dbReference type="CDD" id="cd00082">
    <property type="entry name" value="HisKA"/>
    <property type="match status" value="1"/>
</dbReference>
<evidence type="ECO:0000259" key="11">
    <source>
        <dbReference type="PROSITE" id="PS50109"/>
    </source>
</evidence>
<keyword evidence="5" id="KW-0808">Transferase</keyword>
<dbReference type="InterPro" id="IPR035965">
    <property type="entry name" value="PAS-like_dom_sf"/>
</dbReference>
<dbReference type="Gene3D" id="3.30.450.20">
    <property type="entry name" value="PAS domain"/>
    <property type="match status" value="1"/>
</dbReference>
<evidence type="ECO:0000256" key="2">
    <source>
        <dbReference type="ARBA" id="ARBA00004370"/>
    </source>
</evidence>
<evidence type="ECO:0000256" key="4">
    <source>
        <dbReference type="ARBA" id="ARBA00022553"/>
    </source>
</evidence>
<dbReference type="InterPro" id="IPR003594">
    <property type="entry name" value="HATPase_dom"/>
</dbReference>
<dbReference type="PRINTS" id="PR00344">
    <property type="entry name" value="BCTRLSENSOR"/>
</dbReference>
<dbReference type="SUPFAM" id="SSF55785">
    <property type="entry name" value="PYP-like sensor domain (PAS domain)"/>
    <property type="match status" value="1"/>
</dbReference>
<dbReference type="Pfam" id="PF03924">
    <property type="entry name" value="CHASE"/>
    <property type="match status" value="1"/>
</dbReference>
<comment type="subcellular location">
    <subcellularLocation>
        <location evidence="2">Membrane</location>
    </subcellularLocation>
</comment>
<evidence type="ECO:0000259" key="14">
    <source>
        <dbReference type="PROSITE" id="PS50839"/>
    </source>
</evidence>
<dbReference type="Proteomes" id="UP000664698">
    <property type="component" value="Unassembled WGS sequence"/>
</dbReference>
<dbReference type="Gene3D" id="1.10.287.130">
    <property type="match status" value="1"/>
</dbReference>
<dbReference type="InterPro" id="IPR001610">
    <property type="entry name" value="PAC"/>
</dbReference>
<protein>
    <recommendedName>
        <fullName evidence="3">histidine kinase</fullName>
        <ecNumber evidence="3">2.7.13.3</ecNumber>
    </recommendedName>
</protein>
<dbReference type="PANTHER" id="PTHR43304:SF1">
    <property type="entry name" value="PAC DOMAIN-CONTAINING PROTEIN"/>
    <property type="match status" value="1"/>
</dbReference>
<dbReference type="InterPro" id="IPR006189">
    <property type="entry name" value="CHASE_dom"/>
</dbReference>
<accession>A0ABS3BQ44</accession>
<dbReference type="InterPro" id="IPR000014">
    <property type="entry name" value="PAS"/>
</dbReference>
<organism evidence="15 16">
    <name type="scientific">Algoriphagus aestuariicola</name>
    <dbReference type="NCBI Taxonomy" id="1852016"/>
    <lineage>
        <taxon>Bacteria</taxon>
        <taxon>Pseudomonadati</taxon>
        <taxon>Bacteroidota</taxon>
        <taxon>Cytophagia</taxon>
        <taxon>Cytophagales</taxon>
        <taxon>Cyclobacteriaceae</taxon>
        <taxon>Algoriphagus</taxon>
    </lineage>
</organism>
<dbReference type="RefSeq" id="WP_206569247.1">
    <property type="nucleotide sequence ID" value="NZ_JAFKCW010000002.1"/>
</dbReference>
<proteinExistence type="predicted"/>
<dbReference type="InterPro" id="IPR013655">
    <property type="entry name" value="PAS_fold_3"/>
</dbReference>
<sequence>MKKAKERIYKLLFFSPRLTGWIAFAFSLALALFFTFAGYQLRLASERELVTFKLNEFENLLTDALNDGVSAAKTLGFIAQYQRGVEEDFQNIGQQLLSSNPHVDVLQLLDSGRIVAVYPLSGNETVIGYDVLKDPKTKKEVEEAILRNEVYFSGPLQLKQGGNAIVGRYPLFKDQKFAGISAVIIYFNDLLRTASLDRQQESPFWVQLSKVNPNSGLLENFLPEEHSERFNGFKAEVFLGIGNWTLSLQLKKSTAIPRLILHGFMSLIGSALFGFLMWNFARQPSLLMKKLKEKTEEILLANERFELASQATSDAIWDWNLLTNEKYRSSQFSVIFGYGQDELERQKQFRVDLIHPEDQDYVQSKLQEALSGSSNRWEIEFRGRKADQSYAYVREKGFIIRDSEGKAVRMIGATQDITKQKTDKLNLIQANQQLSNANEELKIFASLASHDLREPLRMISSFMSLLEKNYGPDLDDKAKRYISYAMDGAKRLTVMINDLLEYSKVGFESSATEFIDTRELVEKVIQLKSNLIRESEAEIRVGELPVIKGVKTPLQLVFQNLIGNALKYRNPDVKPEIVISGKDLEHFWEFSVEDNGIGIDGDYLEHIFGILKRLHPKEKYPGTGMGLATCRKIVSQHGGKIWAESTIGLGSKFLFTIKKT</sequence>
<dbReference type="SMART" id="SM00387">
    <property type="entry name" value="HATPase_c"/>
    <property type="match status" value="1"/>
</dbReference>
<name>A0ABS3BQ44_9BACT</name>
<dbReference type="Pfam" id="PF02518">
    <property type="entry name" value="HATPase_c"/>
    <property type="match status" value="1"/>
</dbReference>
<dbReference type="PROSITE" id="PS50112">
    <property type="entry name" value="PAS"/>
    <property type="match status" value="1"/>
</dbReference>
<feature type="domain" description="Histidine kinase" evidence="11">
    <location>
        <begin position="447"/>
        <end position="660"/>
    </location>
</feature>
<evidence type="ECO:0000256" key="7">
    <source>
        <dbReference type="ARBA" id="ARBA00022777"/>
    </source>
</evidence>
<reference evidence="15 16" key="1">
    <citation type="submission" date="2021-03" db="EMBL/GenBank/DDBJ databases">
        <title>novel species isolated from a fishpond in China.</title>
        <authorList>
            <person name="Lu H."/>
            <person name="Cai Z."/>
        </authorList>
    </citation>
    <scope>NUCLEOTIDE SEQUENCE [LARGE SCALE GENOMIC DNA]</scope>
    <source>
        <strain evidence="15 16">JCM 31546</strain>
    </source>
</reference>
<dbReference type="InterPro" id="IPR036890">
    <property type="entry name" value="HATPase_C_sf"/>
</dbReference>
<evidence type="ECO:0000256" key="8">
    <source>
        <dbReference type="ARBA" id="ARBA00022989"/>
    </source>
</evidence>
<feature type="domain" description="PAC" evidence="13">
    <location>
        <begin position="377"/>
        <end position="429"/>
    </location>
</feature>
<dbReference type="InterPro" id="IPR036097">
    <property type="entry name" value="HisK_dim/P_sf"/>
</dbReference>
<dbReference type="InterPro" id="IPR005467">
    <property type="entry name" value="His_kinase_dom"/>
</dbReference>
<dbReference type="PROSITE" id="PS50113">
    <property type="entry name" value="PAC"/>
    <property type="match status" value="1"/>
</dbReference>
<dbReference type="SMART" id="SM00086">
    <property type="entry name" value="PAC"/>
    <property type="match status" value="1"/>
</dbReference>
<evidence type="ECO:0000256" key="3">
    <source>
        <dbReference type="ARBA" id="ARBA00012438"/>
    </source>
</evidence>
<dbReference type="InterPro" id="IPR042240">
    <property type="entry name" value="CHASE_sf"/>
</dbReference>
<dbReference type="SMART" id="SM00091">
    <property type="entry name" value="PAS"/>
    <property type="match status" value="1"/>
</dbReference>
<feature type="domain" description="CHASE" evidence="14">
    <location>
        <begin position="114"/>
        <end position="198"/>
    </location>
</feature>
<evidence type="ECO:0000259" key="13">
    <source>
        <dbReference type="PROSITE" id="PS50113"/>
    </source>
</evidence>
<evidence type="ECO:0000256" key="1">
    <source>
        <dbReference type="ARBA" id="ARBA00000085"/>
    </source>
</evidence>
<feature type="domain" description="PAS" evidence="12">
    <location>
        <begin position="301"/>
        <end position="373"/>
    </location>
</feature>
<keyword evidence="8 10" id="KW-1133">Transmembrane helix</keyword>
<evidence type="ECO:0000256" key="10">
    <source>
        <dbReference type="SAM" id="Phobius"/>
    </source>
</evidence>
<feature type="transmembrane region" description="Helical" evidence="10">
    <location>
        <begin position="259"/>
        <end position="281"/>
    </location>
</feature>
<dbReference type="PROSITE" id="PS50839">
    <property type="entry name" value="CHASE"/>
    <property type="match status" value="1"/>
</dbReference>
<dbReference type="InterPro" id="IPR004358">
    <property type="entry name" value="Sig_transdc_His_kin-like_C"/>
</dbReference>
<dbReference type="PROSITE" id="PS50109">
    <property type="entry name" value="HIS_KIN"/>
    <property type="match status" value="1"/>
</dbReference>
<keyword evidence="4" id="KW-0597">Phosphoprotein</keyword>